<dbReference type="RefSeq" id="WP_149307424.1">
    <property type="nucleotide sequence ID" value="NZ_SRSD01000005.1"/>
</dbReference>
<proteinExistence type="predicted"/>
<feature type="signal peptide" evidence="1">
    <location>
        <begin position="1"/>
        <end position="22"/>
    </location>
</feature>
<feature type="chain" id="PRO_5022904817" evidence="1">
    <location>
        <begin position="23"/>
        <end position="511"/>
    </location>
</feature>
<evidence type="ECO:0000313" key="3">
    <source>
        <dbReference type="Proteomes" id="UP000324298"/>
    </source>
</evidence>
<dbReference type="AlphaFoldDB" id="A0A5A9XGV1"/>
<organism evidence="2 3">
    <name type="scientific">Oryzomonas rubra</name>
    <dbReference type="NCBI Taxonomy" id="2509454"/>
    <lineage>
        <taxon>Bacteria</taxon>
        <taxon>Pseudomonadati</taxon>
        <taxon>Thermodesulfobacteriota</taxon>
        <taxon>Desulfuromonadia</taxon>
        <taxon>Geobacterales</taxon>
        <taxon>Geobacteraceae</taxon>
        <taxon>Oryzomonas</taxon>
    </lineage>
</organism>
<dbReference type="Proteomes" id="UP000324298">
    <property type="component" value="Unassembled WGS sequence"/>
</dbReference>
<dbReference type="EMBL" id="SRSD01000005">
    <property type="protein sequence ID" value="KAA0891725.1"/>
    <property type="molecule type" value="Genomic_DNA"/>
</dbReference>
<dbReference type="InterPro" id="IPR036426">
    <property type="entry name" value="Bulb-type_lectin_dom_sf"/>
</dbReference>
<dbReference type="SUPFAM" id="SSF51110">
    <property type="entry name" value="alpha-D-mannose-specific plant lectins"/>
    <property type="match status" value="1"/>
</dbReference>
<evidence type="ECO:0000313" key="2">
    <source>
        <dbReference type="EMBL" id="KAA0891725.1"/>
    </source>
</evidence>
<evidence type="ECO:0000256" key="1">
    <source>
        <dbReference type="SAM" id="SignalP"/>
    </source>
</evidence>
<comment type="caution">
    <text evidence="2">The sequence shown here is derived from an EMBL/GenBank/DDBJ whole genome shotgun (WGS) entry which is preliminary data.</text>
</comment>
<name>A0A5A9XGV1_9BACT</name>
<accession>A0A5A9XGV1</accession>
<reference evidence="2 3" key="1">
    <citation type="submission" date="2019-04" db="EMBL/GenBank/DDBJ databases">
        <title>Geobacter ruber sp. nov., ferric-reducing bacteria isolated from paddy soil.</title>
        <authorList>
            <person name="Xu Z."/>
            <person name="Masuda Y."/>
            <person name="Itoh H."/>
            <person name="Senoo K."/>
        </authorList>
    </citation>
    <scope>NUCLEOTIDE SEQUENCE [LARGE SCALE GENOMIC DNA]</scope>
    <source>
        <strain evidence="2 3">Red88</strain>
    </source>
</reference>
<protein>
    <submittedName>
        <fullName evidence="2">VCBS repeat-containing protein</fullName>
    </submittedName>
</protein>
<gene>
    <name evidence="2" type="ORF">ET418_09800</name>
</gene>
<keyword evidence="1" id="KW-0732">Signal</keyword>
<sequence length="511" mass="55872">MKKLIVLLAVLFLPLVALPAFAAQVRVFVADMNAIGVPNKDEMKATLQALLAARLNSDKIIAVGSAAEADAVVSGTYIVLGKVFSMDAMARTSAGKTLTRAYIQGDSSEELIPSVGKLAEKLAAELDKVYFSGQPAPGAPVAAIPRVAAAVTVAAQAPLAAPKSDIIKKEQVSVAPVGEFIKPKEVEQGNIGGWQSKRLTGAANLVALGATLPDGSSEVFLAEDRRLSYYRKGGDMKLVAETEFRSSEKILSLDTIAGSKGLEIYVTLIRGDELASQVWQVQGDKLVKLAGDLSYFFRTFSLAGGPKKLYAQAMGRDADFYGEVFEANRSGDEISLKNPIKMPRFGDIYSFNQFRDQDGKMLTAVINPDGYLIVYDQDRKELWRSNDKFGGSELYFQKEDTSVNARVTGDKYRWIFMNMRVQVTAGGLILVGKNDGFWVLGNARAYKKGTVYCMAWNGSTLEEKWRTRDTQNYMPDYYFDEAKNELLILQTVQRSGVTTRGASSLAIKMVE</sequence>
<keyword evidence="3" id="KW-1185">Reference proteome</keyword>
<dbReference type="OrthoDB" id="5422153at2"/>